<protein>
    <submittedName>
        <fullName evidence="1">Uncharacterized protein</fullName>
    </submittedName>
</protein>
<reference evidence="1" key="1">
    <citation type="journal article" date="2019" name="Sci. Rep.">
        <title>Draft genome of Tanacetum cinerariifolium, the natural source of mosquito coil.</title>
        <authorList>
            <person name="Yamashiro T."/>
            <person name="Shiraishi A."/>
            <person name="Satake H."/>
            <person name="Nakayama K."/>
        </authorList>
    </citation>
    <scope>NUCLEOTIDE SEQUENCE</scope>
</reference>
<name>A0A699VCA3_TANCI</name>
<feature type="non-terminal residue" evidence="1">
    <location>
        <position position="1"/>
    </location>
</feature>
<accession>A0A699VCA3</accession>
<sequence length="43" mass="4703">VSIIDASGGASSGFSMRKSARIWPFTDFRDCDDHDGMHLEVST</sequence>
<evidence type="ECO:0000313" key="1">
    <source>
        <dbReference type="EMBL" id="GFD33045.1"/>
    </source>
</evidence>
<dbReference type="EMBL" id="BKCJ011430929">
    <property type="protein sequence ID" value="GFD33045.1"/>
    <property type="molecule type" value="Genomic_DNA"/>
</dbReference>
<organism evidence="1">
    <name type="scientific">Tanacetum cinerariifolium</name>
    <name type="common">Dalmatian daisy</name>
    <name type="synonym">Chrysanthemum cinerariifolium</name>
    <dbReference type="NCBI Taxonomy" id="118510"/>
    <lineage>
        <taxon>Eukaryota</taxon>
        <taxon>Viridiplantae</taxon>
        <taxon>Streptophyta</taxon>
        <taxon>Embryophyta</taxon>
        <taxon>Tracheophyta</taxon>
        <taxon>Spermatophyta</taxon>
        <taxon>Magnoliopsida</taxon>
        <taxon>eudicotyledons</taxon>
        <taxon>Gunneridae</taxon>
        <taxon>Pentapetalae</taxon>
        <taxon>asterids</taxon>
        <taxon>campanulids</taxon>
        <taxon>Asterales</taxon>
        <taxon>Asteraceae</taxon>
        <taxon>Asteroideae</taxon>
        <taxon>Anthemideae</taxon>
        <taxon>Anthemidinae</taxon>
        <taxon>Tanacetum</taxon>
    </lineage>
</organism>
<gene>
    <name evidence="1" type="ORF">Tci_905014</name>
</gene>
<dbReference type="AlphaFoldDB" id="A0A699VCA3"/>
<proteinExistence type="predicted"/>
<comment type="caution">
    <text evidence="1">The sequence shown here is derived from an EMBL/GenBank/DDBJ whole genome shotgun (WGS) entry which is preliminary data.</text>
</comment>